<evidence type="ECO:0000313" key="5">
    <source>
        <dbReference type="EMBL" id="ADO84414.1"/>
    </source>
</evidence>
<dbReference type="RefSeq" id="WP_013389071.1">
    <property type="nucleotide sequence ID" value="NC_014633.1"/>
</dbReference>
<proteinExistence type="predicted"/>
<dbReference type="Gene3D" id="3.40.50.300">
    <property type="entry name" value="P-loop containing nucleotide triphosphate hydrolases"/>
    <property type="match status" value="1"/>
</dbReference>
<name>E3HCF4_ILYPC</name>
<keyword evidence="6" id="KW-1185">Reference proteome</keyword>
<dbReference type="Pfam" id="PF00005">
    <property type="entry name" value="ABC_tran"/>
    <property type="match status" value="1"/>
</dbReference>
<evidence type="ECO:0000259" key="4">
    <source>
        <dbReference type="PROSITE" id="PS50893"/>
    </source>
</evidence>
<feature type="domain" description="ABC transporter" evidence="4">
    <location>
        <begin position="2"/>
        <end position="213"/>
    </location>
</feature>
<sequence length="234" mass="26774">MIKVENIYKNYDSKVIMKDFNINFEKNKVSVLLGSSGCGKSTLFNMLSSLDKEYRGKILIDGKVSYIFQEDRLIPWLTVEENLSLISSQEKDINGVLEKFHVESKAKTLARNLSGGEKQRVSIARAFYHGGEIILMDEALRSLDMLLKLKIIEEISDNISHESKTMVIISHDIQEALLIGDRIFILDKDPMNIVESYDINTPRKNRILKSGELLDLEKEIYQKLLGEKSKMLSE</sequence>
<dbReference type="GO" id="GO:0016887">
    <property type="term" value="F:ATP hydrolysis activity"/>
    <property type="evidence" value="ECO:0007669"/>
    <property type="project" value="InterPro"/>
</dbReference>
<keyword evidence="3" id="KW-0067">ATP-binding</keyword>
<dbReference type="SUPFAM" id="SSF52540">
    <property type="entry name" value="P-loop containing nucleoside triphosphate hydrolases"/>
    <property type="match status" value="1"/>
</dbReference>
<dbReference type="InterPro" id="IPR003439">
    <property type="entry name" value="ABC_transporter-like_ATP-bd"/>
</dbReference>
<dbReference type="HOGENOM" id="CLU_000604_1_22_0"/>
<dbReference type="InterPro" id="IPR027417">
    <property type="entry name" value="P-loop_NTPase"/>
</dbReference>
<dbReference type="OrthoDB" id="9801958at2"/>
<evidence type="ECO:0000256" key="2">
    <source>
        <dbReference type="ARBA" id="ARBA00022741"/>
    </source>
</evidence>
<gene>
    <name evidence="5" type="ordered locus">Ilyop_2658</name>
</gene>
<dbReference type="PROSITE" id="PS50893">
    <property type="entry name" value="ABC_TRANSPORTER_2"/>
    <property type="match status" value="1"/>
</dbReference>
<dbReference type="GO" id="GO:0005524">
    <property type="term" value="F:ATP binding"/>
    <property type="evidence" value="ECO:0007669"/>
    <property type="project" value="UniProtKB-KW"/>
</dbReference>
<dbReference type="Proteomes" id="UP000006875">
    <property type="component" value="Plasmid pILYOP01"/>
</dbReference>
<organism evidence="5 6">
    <name type="scientific">Ilyobacter polytropus (strain ATCC 51220 / DSM 2926 / LMG 16218 / CuHBu1)</name>
    <dbReference type="NCBI Taxonomy" id="572544"/>
    <lineage>
        <taxon>Bacteria</taxon>
        <taxon>Fusobacteriati</taxon>
        <taxon>Fusobacteriota</taxon>
        <taxon>Fusobacteriia</taxon>
        <taxon>Fusobacteriales</taxon>
        <taxon>Fusobacteriaceae</taxon>
        <taxon>Ilyobacter</taxon>
    </lineage>
</organism>
<protein>
    <submittedName>
        <fullName evidence="5">ABC transporter related protein</fullName>
    </submittedName>
</protein>
<dbReference type="EMBL" id="CP002282">
    <property type="protein sequence ID" value="ADO84414.1"/>
    <property type="molecule type" value="Genomic_DNA"/>
</dbReference>
<reference evidence="5 6" key="1">
    <citation type="journal article" date="2010" name="Stand. Genomic Sci.">
        <title>Complete genome sequence of Ilyobacter polytropus type strain (CuHbu1).</title>
        <authorList>
            <person name="Sikorski J."/>
            <person name="Chertkov O."/>
            <person name="Lapidus A."/>
            <person name="Nolan M."/>
            <person name="Lucas S."/>
            <person name="Del Rio T.G."/>
            <person name="Tice H."/>
            <person name="Cheng J.F."/>
            <person name="Tapia R."/>
            <person name="Han C."/>
            <person name="Goodwin L."/>
            <person name="Pitluck S."/>
            <person name="Liolios K."/>
            <person name="Ivanova N."/>
            <person name="Mavromatis K."/>
            <person name="Mikhailova N."/>
            <person name="Pati A."/>
            <person name="Chen A."/>
            <person name="Palaniappan K."/>
            <person name="Land M."/>
            <person name="Hauser L."/>
            <person name="Chang Y.J."/>
            <person name="Jeffries C.D."/>
            <person name="Brambilla E."/>
            <person name="Yasawong M."/>
            <person name="Rohde M."/>
            <person name="Pukall R."/>
            <person name="Spring S."/>
            <person name="Goker M."/>
            <person name="Woyke T."/>
            <person name="Bristow J."/>
            <person name="Eisen J.A."/>
            <person name="Markowitz V."/>
            <person name="Hugenholtz P."/>
            <person name="Kyrpides N.C."/>
            <person name="Klenk H.P."/>
        </authorList>
    </citation>
    <scope>NUCLEOTIDE SEQUENCE [LARGE SCALE GENOMIC DNA]</scope>
    <source>
        <strain evidence="6">ATCC 51220 / DSM 2926 / LMG 16218 / CuHBu1</strain>
        <plasmid evidence="6">pILYOP01</plasmid>
    </source>
</reference>
<dbReference type="PROSITE" id="PS00211">
    <property type="entry name" value="ABC_TRANSPORTER_1"/>
    <property type="match status" value="1"/>
</dbReference>
<dbReference type="KEGG" id="ipo:Ilyop_2658"/>
<keyword evidence="5" id="KW-0614">Plasmid</keyword>
<dbReference type="PANTHER" id="PTHR42788">
    <property type="entry name" value="TAURINE IMPORT ATP-BINDING PROTEIN-RELATED"/>
    <property type="match status" value="1"/>
</dbReference>
<dbReference type="PANTHER" id="PTHR42788:SF13">
    <property type="entry name" value="ALIPHATIC SULFONATES IMPORT ATP-BINDING PROTEIN SSUB"/>
    <property type="match status" value="1"/>
</dbReference>
<evidence type="ECO:0000313" key="6">
    <source>
        <dbReference type="Proteomes" id="UP000006875"/>
    </source>
</evidence>
<dbReference type="InterPro" id="IPR017871">
    <property type="entry name" value="ABC_transporter-like_CS"/>
</dbReference>
<keyword evidence="2" id="KW-0547">Nucleotide-binding</keyword>
<evidence type="ECO:0000256" key="1">
    <source>
        <dbReference type="ARBA" id="ARBA00022448"/>
    </source>
</evidence>
<dbReference type="AlphaFoldDB" id="E3HCF4"/>
<geneLocation type="plasmid" evidence="5 6">
    <name>pILYOP01</name>
</geneLocation>
<accession>E3HCF4</accession>
<dbReference type="InterPro" id="IPR003593">
    <property type="entry name" value="AAA+_ATPase"/>
</dbReference>
<evidence type="ECO:0000256" key="3">
    <source>
        <dbReference type="ARBA" id="ARBA00022840"/>
    </source>
</evidence>
<keyword evidence="1" id="KW-0813">Transport</keyword>
<dbReference type="SMART" id="SM00382">
    <property type="entry name" value="AAA"/>
    <property type="match status" value="1"/>
</dbReference>
<dbReference type="InterPro" id="IPR050166">
    <property type="entry name" value="ABC_transporter_ATP-bind"/>
</dbReference>